<evidence type="ECO:0000313" key="12">
    <source>
        <dbReference type="Proteomes" id="UP000046393"/>
    </source>
</evidence>
<feature type="region of interest" description="Disordered" evidence="10">
    <location>
        <begin position="30"/>
        <end position="57"/>
    </location>
</feature>
<keyword evidence="8" id="KW-0675">Receptor</keyword>
<evidence type="ECO:0000256" key="7">
    <source>
        <dbReference type="ARBA" id="ARBA00023163"/>
    </source>
</evidence>
<reference evidence="13" key="1">
    <citation type="submission" date="2017-02" db="UniProtKB">
        <authorList>
            <consortium name="WormBaseParasite"/>
        </authorList>
    </citation>
    <scope>IDENTIFICATION</scope>
</reference>
<evidence type="ECO:0000256" key="9">
    <source>
        <dbReference type="ARBA" id="ARBA00023242"/>
    </source>
</evidence>
<dbReference type="GO" id="GO:0071376">
    <property type="term" value="P:cellular response to corticotropin-releasing hormone stimulus"/>
    <property type="evidence" value="ECO:0007669"/>
    <property type="project" value="TreeGrafter"/>
</dbReference>
<sequence>MFANSESNEMATSAAVASVAAAVDTKRMSRLKMEEASSPIEQQPLASTSTSSSSSSSASTYRDYFFGANSQSYQPAVPNFFGYYNDFSRAACDHRASDVLGVHQLGAQAFPDASNAFITPQHCRPPPLAHQRSNTPAIPFQFSASGTVPCGFSGDGRDNQGAVSSTNSFVTNTVSARNQSTSSAFIAPSQLINFQRFSEQLDPTVGSTTVGSVTVSQTFPTASSSTKNLGAEEKLCAVCSDRAVCQHYGARTCEGCKGFFKRTVQKKAQYVCTGNKNCTIDKKFRSRCQYCRFQKCLAVGMVKEVVRYGSLSGRRGRLPSKTKVLHSDEPVSPPLPLLTLLSKNYADTVNSSDILFTFDGSMEQMVVILSDELMLIQQFLSKIPGIEDILISDQQNILAYNFFPLIALKTCKR</sequence>
<dbReference type="PANTHER" id="PTHR24085:SF4">
    <property type="entry name" value="NUCLEAR HORMONE RECEPTOR HR38-RELATED"/>
    <property type="match status" value="1"/>
</dbReference>
<dbReference type="CDD" id="cd06969">
    <property type="entry name" value="NR_DBD_NGFI-B"/>
    <property type="match status" value="1"/>
</dbReference>
<name>A0A0N5ABD0_9BILA</name>
<dbReference type="SUPFAM" id="SSF57716">
    <property type="entry name" value="Glucocorticoid receptor-like (DNA-binding domain)"/>
    <property type="match status" value="1"/>
</dbReference>
<dbReference type="STRING" id="451379.A0A0N5ABD0"/>
<keyword evidence="3" id="KW-0863">Zinc-finger</keyword>
<dbReference type="GO" id="GO:0008270">
    <property type="term" value="F:zinc ion binding"/>
    <property type="evidence" value="ECO:0007669"/>
    <property type="project" value="UniProtKB-KW"/>
</dbReference>
<dbReference type="AlphaFoldDB" id="A0A0N5ABD0"/>
<comment type="subcellular location">
    <subcellularLocation>
        <location evidence="1">Nucleus</location>
    </subcellularLocation>
</comment>
<keyword evidence="12" id="KW-1185">Reference proteome</keyword>
<dbReference type="PRINTS" id="PR00047">
    <property type="entry name" value="STROIDFINGER"/>
</dbReference>
<feature type="compositionally biased region" description="Low complexity" evidence="10">
    <location>
        <begin position="46"/>
        <end position="57"/>
    </location>
</feature>
<evidence type="ECO:0000256" key="4">
    <source>
        <dbReference type="ARBA" id="ARBA00022833"/>
    </source>
</evidence>
<dbReference type="GO" id="GO:0005667">
    <property type="term" value="C:transcription regulator complex"/>
    <property type="evidence" value="ECO:0007669"/>
    <property type="project" value="TreeGrafter"/>
</dbReference>
<dbReference type="PRINTS" id="PR01284">
    <property type="entry name" value="NUCLEARECPTR"/>
</dbReference>
<dbReference type="PROSITE" id="PS51030">
    <property type="entry name" value="NUCLEAR_REC_DBD_2"/>
    <property type="match status" value="1"/>
</dbReference>
<evidence type="ECO:0000256" key="1">
    <source>
        <dbReference type="ARBA" id="ARBA00004123"/>
    </source>
</evidence>
<dbReference type="InterPro" id="IPR013088">
    <property type="entry name" value="Znf_NHR/GATA"/>
</dbReference>
<accession>A0A0N5ABD0</accession>
<evidence type="ECO:0000313" key="13">
    <source>
        <dbReference type="WBParaSite" id="SMUV_0000145601-mRNA-1"/>
    </source>
</evidence>
<dbReference type="WBParaSite" id="SMUV_0000145601-mRNA-1">
    <property type="protein sequence ID" value="SMUV_0000145601-mRNA-1"/>
    <property type="gene ID" value="SMUV_0000145601"/>
</dbReference>
<protein>
    <submittedName>
        <fullName evidence="13">Nuclear receptor domain-containing protein</fullName>
    </submittedName>
</protein>
<dbReference type="Proteomes" id="UP000046393">
    <property type="component" value="Unplaced"/>
</dbReference>
<evidence type="ECO:0000256" key="6">
    <source>
        <dbReference type="ARBA" id="ARBA00023125"/>
    </source>
</evidence>
<keyword evidence="4" id="KW-0862">Zinc</keyword>
<keyword evidence="5" id="KW-0805">Transcription regulation</keyword>
<dbReference type="PROSITE" id="PS00031">
    <property type="entry name" value="NUCLEAR_REC_DBD_1"/>
    <property type="match status" value="1"/>
</dbReference>
<dbReference type="PANTHER" id="PTHR24085">
    <property type="entry name" value="NUCLEAR HORMONE RECEPTOR"/>
    <property type="match status" value="1"/>
</dbReference>
<evidence type="ECO:0000259" key="11">
    <source>
        <dbReference type="PROSITE" id="PS51030"/>
    </source>
</evidence>
<dbReference type="GO" id="GO:0005634">
    <property type="term" value="C:nucleus"/>
    <property type="evidence" value="ECO:0007669"/>
    <property type="project" value="UniProtKB-SubCell"/>
</dbReference>
<evidence type="ECO:0000256" key="8">
    <source>
        <dbReference type="ARBA" id="ARBA00023170"/>
    </source>
</evidence>
<organism evidence="12 13">
    <name type="scientific">Syphacia muris</name>
    <dbReference type="NCBI Taxonomy" id="451379"/>
    <lineage>
        <taxon>Eukaryota</taxon>
        <taxon>Metazoa</taxon>
        <taxon>Ecdysozoa</taxon>
        <taxon>Nematoda</taxon>
        <taxon>Chromadorea</taxon>
        <taxon>Rhabditida</taxon>
        <taxon>Spirurina</taxon>
        <taxon>Oxyuridomorpha</taxon>
        <taxon>Oxyuroidea</taxon>
        <taxon>Oxyuridae</taxon>
        <taxon>Syphacia</taxon>
    </lineage>
</organism>
<dbReference type="InterPro" id="IPR003070">
    <property type="entry name" value="NR4A1-3"/>
</dbReference>
<keyword evidence="2" id="KW-0479">Metal-binding</keyword>
<dbReference type="GO" id="GO:0004879">
    <property type="term" value="F:nuclear receptor activity"/>
    <property type="evidence" value="ECO:0007669"/>
    <property type="project" value="InterPro"/>
</dbReference>
<evidence type="ECO:0000256" key="5">
    <source>
        <dbReference type="ARBA" id="ARBA00023015"/>
    </source>
</evidence>
<dbReference type="SMART" id="SM00399">
    <property type="entry name" value="ZnF_C4"/>
    <property type="match status" value="1"/>
</dbReference>
<dbReference type="Pfam" id="PF00105">
    <property type="entry name" value="zf-C4"/>
    <property type="match status" value="1"/>
</dbReference>
<evidence type="ECO:0000256" key="10">
    <source>
        <dbReference type="SAM" id="MobiDB-lite"/>
    </source>
</evidence>
<keyword evidence="6" id="KW-0238">DNA-binding</keyword>
<dbReference type="Gene3D" id="3.30.50.10">
    <property type="entry name" value="Erythroid Transcription Factor GATA-1, subunit A"/>
    <property type="match status" value="1"/>
</dbReference>
<dbReference type="GO" id="GO:0035259">
    <property type="term" value="F:nuclear glucocorticoid receptor binding"/>
    <property type="evidence" value="ECO:0007669"/>
    <property type="project" value="TreeGrafter"/>
</dbReference>
<dbReference type="InterPro" id="IPR035500">
    <property type="entry name" value="NHR-like_dom_sf"/>
</dbReference>
<keyword evidence="9" id="KW-0539">Nucleus</keyword>
<evidence type="ECO:0000256" key="2">
    <source>
        <dbReference type="ARBA" id="ARBA00022723"/>
    </source>
</evidence>
<dbReference type="FunFam" id="3.30.50.10:FF:000116">
    <property type="entry name" value="Nuclear receptor subfamily 4, group A, member 1"/>
    <property type="match status" value="1"/>
</dbReference>
<keyword evidence="7" id="KW-0804">Transcription</keyword>
<proteinExistence type="predicted"/>
<dbReference type="GO" id="GO:0000978">
    <property type="term" value="F:RNA polymerase II cis-regulatory region sequence-specific DNA binding"/>
    <property type="evidence" value="ECO:0007669"/>
    <property type="project" value="TreeGrafter"/>
</dbReference>
<dbReference type="InterPro" id="IPR001628">
    <property type="entry name" value="Znf_hrmn_rcpt"/>
</dbReference>
<feature type="domain" description="Nuclear receptor" evidence="11">
    <location>
        <begin position="233"/>
        <end position="308"/>
    </location>
</feature>
<evidence type="ECO:0000256" key="3">
    <source>
        <dbReference type="ARBA" id="ARBA00022771"/>
    </source>
</evidence>
<dbReference type="SUPFAM" id="SSF48508">
    <property type="entry name" value="Nuclear receptor ligand-binding domain"/>
    <property type="match status" value="1"/>
</dbReference>